<evidence type="ECO:0000313" key="2">
    <source>
        <dbReference type="WBParaSite" id="PS1159_v2.g24529.t1"/>
    </source>
</evidence>
<evidence type="ECO:0000313" key="1">
    <source>
        <dbReference type="Proteomes" id="UP000887580"/>
    </source>
</evidence>
<organism evidence="1 2">
    <name type="scientific">Panagrolaimus sp. PS1159</name>
    <dbReference type="NCBI Taxonomy" id="55785"/>
    <lineage>
        <taxon>Eukaryota</taxon>
        <taxon>Metazoa</taxon>
        <taxon>Ecdysozoa</taxon>
        <taxon>Nematoda</taxon>
        <taxon>Chromadorea</taxon>
        <taxon>Rhabditida</taxon>
        <taxon>Tylenchina</taxon>
        <taxon>Panagrolaimomorpha</taxon>
        <taxon>Panagrolaimoidea</taxon>
        <taxon>Panagrolaimidae</taxon>
        <taxon>Panagrolaimus</taxon>
    </lineage>
</organism>
<protein>
    <submittedName>
        <fullName evidence="2">Uncharacterized protein</fullName>
    </submittedName>
</protein>
<dbReference type="Proteomes" id="UP000887580">
    <property type="component" value="Unplaced"/>
</dbReference>
<accession>A0AC35G898</accession>
<name>A0AC35G898_9BILA</name>
<dbReference type="WBParaSite" id="PS1159_v2.g24529.t1">
    <property type="protein sequence ID" value="PS1159_v2.g24529.t1"/>
    <property type="gene ID" value="PS1159_v2.g24529"/>
</dbReference>
<sequence length="103" mass="11558">MLRKALTQVTTKPSDAEQIMEACQQLSQTNEQSNPIEKEVASWIDILETLGKRPEDVPPSSEISKLSTMQIEELWIRVGMIKETLSAVEIAQVNAEKTEKMVS</sequence>
<reference evidence="2" key="1">
    <citation type="submission" date="2022-11" db="UniProtKB">
        <authorList>
            <consortium name="WormBaseParasite"/>
        </authorList>
    </citation>
    <scope>IDENTIFICATION</scope>
</reference>
<proteinExistence type="predicted"/>